<comment type="caution">
    <text evidence="3">The sequence shown here is derived from an EMBL/GenBank/DDBJ whole genome shotgun (WGS) entry which is preliminary data.</text>
</comment>
<dbReference type="InterPro" id="IPR006096">
    <property type="entry name" value="Glu/Leu/Phe/Val/Trp_DH_C"/>
</dbReference>
<evidence type="ECO:0000313" key="4">
    <source>
        <dbReference type="Proteomes" id="UP000600946"/>
    </source>
</evidence>
<accession>A0ABQ2ZMG2</accession>
<dbReference type="SUPFAM" id="SSF51735">
    <property type="entry name" value="NAD(P)-binding Rossmann-fold domains"/>
    <property type="match status" value="1"/>
</dbReference>
<dbReference type="Gene3D" id="3.40.50.720">
    <property type="entry name" value="NAD(P)-binding Rossmann-like Domain"/>
    <property type="match status" value="1"/>
</dbReference>
<gene>
    <name evidence="3" type="ORF">GCM10010326_11280</name>
</gene>
<proteinExistence type="predicted"/>
<reference evidence="4" key="1">
    <citation type="journal article" date="2019" name="Int. J. Syst. Evol. Microbiol.">
        <title>The Global Catalogue of Microorganisms (GCM) 10K type strain sequencing project: providing services to taxonomists for standard genome sequencing and annotation.</title>
        <authorList>
            <consortium name="The Broad Institute Genomics Platform"/>
            <consortium name="The Broad Institute Genome Sequencing Center for Infectious Disease"/>
            <person name="Wu L."/>
            <person name="Ma J."/>
        </authorList>
    </citation>
    <scope>NUCLEOTIDE SEQUENCE [LARGE SCALE GENOMIC DNA]</scope>
    <source>
        <strain evidence="4">JCM 4594</strain>
    </source>
</reference>
<name>A0ABQ2ZMG2_9ACTN</name>
<evidence type="ECO:0000256" key="1">
    <source>
        <dbReference type="SAM" id="MobiDB-lite"/>
    </source>
</evidence>
<evidence type="ECO:0000313" key="3">
    <source>
        <dbReference type="EMBL" id="GGY19914.1"/>
    </source>
</evidence>
<protein>
    <recommendedName>
        <fullName evidence="2">Glutamate/phenylalanine/leucine/valine/L-tryptophan dehydrogenase C-terminal domain-containing protein</fullName>
    </recommendedName>
</protein>
<dbReference type="EMBL" id="BMUU01000001">
    <property type="protein sequence ID" value="GGY19914.1"/>
    <property type="molecule type" value="Genomic_DNA"/>
</dbReference>
<feature type="region of interest" description="Disordered" evidence="1">
    <location>
        <begin position="141"/>
        <end position="190"/>
    </location>
</feature>
<dbReference type="InterPro" id="IPR036291">
    <property type="entry name" value="NAD(P)-bd_dom_sf"/>
</dbReference>
<evidence type="ECO:0000259" key="2">
    <source>
        <dbReference type="Pfam" id="PF00208"/>
    </source>
</evidence>
<keyword evidence="4" id="KW-1185">Reference proteome</keyword>
<sequence>MERCRGARAPPRAVTLRVRPPGPGGNPPVVPCRAVRAVFMPCSASDLIGPALARRLSCGAVIGSANAVLADEAATLRVLADRGIVHLPTPLVNAGAVIVDSIEYYAPAAFRTADPEHVYAFVTSTVRESVARLLAEADTAEAPATPTALLPPPPEPGYCGPRFARSFPAELPHRPPGEPASDAARTPPSP</sequence>
<dbReference type="Proteomes" id="UP000600946">
    <property type="component" value="Unassembled WGS sequence"/>
</dbReference>
<dbReference type="Pfam" id="PF00208">
    <property type="entry name" value="ELFV_dehydrog"/>
    <property type="match status" value="1"/>
</dbReference>
<organism evidence="3 4">
    <name type="scientific">Streptomyces xanthochromogenes</name>
    <dbReference type="NCBI Taxonomy" id="67384"/>
    <lineage>
        <taxon>Bacteria</taxon>
        <taxon>Bacillati</taxon>
        <taxon>Actinomycetota</taxon>
        <taxon>Actinomycetes</taxon>
        <taxon>Kitasatosporales</taxon>
        <taxon>Streptomycetaceae</taxon>
        <taxon>Streptomyces</taxon>
    </lineage>
</organism>
<feature type="domain" description="Glutamate/phenylalanine/leucine/valine/L-tryptophan dehydrogenase C-terminal" evidence="2">
    <location>
        <begin position="38"/>
        <end position="143"/>
    </location>
</feature>